<sequence>MPKTFEQLIKQAQASLVTYKEAAKNGKVPAGSLESLQQMKDKLYRVMCTSLLQKSQRVKLAKLIYLYRDTEIELGFILLHNNFSKALELLQAKDMKGCEAVSNQMALNCKAMKYRITKLVEWEEKYRESLTGSQHYRGKMRVEEFNSFLSALIPLKTSFEPPSKPFTYGMENILSASGEEQPGTAIREAQQYVSTHDFSFFSNQTVEENTEIVALKGSASCA</sequence>
<organism evidence="1 2">
    <name type="scientific">Legionella dresdenensis</name>
    <dbReference type="NCBI Taxonomy" id="450200"/>
    <lineage>
        <taxon>Bacteria</taxon>
        <taxon>Pseudomonadati</taxon>
        <taxon>Pseudomonadota</taxon>
        <taxon>Gammaproteobacteria</taxon>
        <taxon>Legionellales</taxon>
        <taxon>Legionellaceae</taxon>
        <taxon>Legionella</taxon>
    </lineage>
</organism>
<gene>
    <name evidence="1" type="ORF">ACFORL_10760</name>
</gene>
<evidence type="ECO:0000313" key="2">
    <source>
        <dbReference type="Proteomes" id="UP001595758"/>
    </source>
</evidence>
<dbReference type="EMBL" id="JBHSAB010000024">
    <property type="protein sequence ID" value="MFC3909550.1"/>
    <property type="molecule type" value="Genomic_DNA"/>
</dbReference>
<name>A0ABV8CGV5_9GAMM</name>
<dbReference type="Proteomes" id="UP001595758">
    <property type="component" value="Unassembled WGS sequence"/>
</dbReference>
<comment type="caution">
    <text evidence="1">The sequence shown here is derived from an EMBL/GenBank/DDBJ whole genome shotgun (WGS) entry which is preliminary data.</text>
</comment>
<dbReference type="RefSeq" id="WP_382343871.1">
    <property type="nucleotide sequence ID" value="NZ_JBHSAB010000024.1"/>
</dbReference>
<proteinExistence type="predicted"/>
<reference evidence="2" key="1">
    <citation type="journal article" date="2019" name="Int. J. Syst. Evol. Microbiol.">
        <title>The Global Catalogue of Microorganisms (GCM) 10K type strain sequencing project: providing services to taxonomists for standard genome sequencing and annotation.</title>
        <authorList>
            <consortium name="The Broad Institute Genomics Platform"/>
            <consortium name="The Broad Institute Genome Sequencing Center for Infectious Disease"/>
            <person name="Wu L."/>
            <person name="Ma J."/>
        </authorList>
    </citation>
    <scope>NUCLEOTIDE SEQUENCE [LARGE SCALE GENOMIC DNA]</scope>
    <source>
        <strain evidence="2">CCUG 59858</strain>
    </source>
</reference>
<evidence type="ECO:0000313" key="1">
    <source>
        <dbReference type="EMBL" id="MFC3909550.1"/>
    </source>
</evidence>
<keyword evidence="2" id="KW-1185">Reference proteome</keyword>
<evidence type="ECO:0008006" key="3">
    <source>
        <dbReference type="Google" id="ProtNLM"/>
    </source>
</evidence>
<accession>A0ABV8CGV5</accession>
<protein>
    <recommendedName>
        <fullName evidence="3">Dot/Icm T4SS effector</fullName>
    </recommendedName>
</protein>